<keyword evidence="1" id="KW-0378">Hydrolase</keyword>
<dbReference type="EMBL" id="AP027731">
    <property type="protein sequence ID" value="BDZ46778.1"/>
    <property type="molecule type" value="Genomic_DNA"/>
</dbReference>
<feature type="compositionally biased region" description="Low complexity" evidence="3">
    <location>
        <begin position="109"/>
        <end position="126"/>
    </location>
</feature>
<feature type="compositionally biased region" description="Low complexity" evidence="3">
    <location>
        <begin position="79"/>
        <end position="92"/>
    </location>
</feature>
<keyword evidence="6" id="KW-1185">Reference proteome</keyword>
<dbReference type="Pfam" id="PF02838">
    <property type="entry name" value="Glyco_hydro_20b"/>
    <property type="match status" value="1"/>
</dbReference>
<sequence length="126" mass="13013">MSDATLGLVPQPRSLERRKGSFLLSAGSQVTHSLDESLPREGYVLEISASGVAITGGSEAGVFYGTRTLLQLLPPERLSSPTSTAPSPRAPSGFPACASRTRPRTRGGVSCSTSPVTSSRSSSCCA</sequence>
<dbReference type="RefSeq" id="WP_286276779.1">
    <property type="nucleotide sequence ID" value="NZ_AP027731.1"/>
</dbReference>
<dbReference type="SUPFAM" id="SSF55545">
    <property type="entry name" value="beta-N-acetylhexosaminidase-like domain"/>
    <property type="match status" value="1"/>
</dbReference>
<accession>A0ABM8GEL7</accession>
<feature type="region of interest" description="Disordered" evidence="3">
    <location>
        <begin position="76"/>
        <end position="126"/>
    </location>
</feature>
<organism evidence="5 6">
    <name type="scientific">Naasia aerilata</name>
    <dbReference type="NCBI Taxonomy" id="1162966"/>
    <lineage>
        <taxon>Bacteria</taxon>
        <taxon>Bacillati</taxon>
        <taxon>Actinomycetota</taxon>
        <taxon>Actinomycetes</taxon>
        <taxon>Micrococcales</taxon>
        <taxon>Microbacteriaceae</taxon>
        <taxon>Naasia</taxon>
    </lineage>
</organism>
<evidence type="ECO:0000259" key="4">
    <source>
        <dbReference type="Pfam" id="PF02838"/>
    </source>
</evidence>
<proteinExistence type="predicted"/>
<evidence type="ECO:0000313" key="6">
    <source>
        <dbReference type="Proteomes" id="UP001321498"/>
    </source>
</evidence>
<dbReference type="InterPro" id="IPR029018">
    <property type="entry name" value="Hex-like_dom2"/>
</dbReference>
<keyword evidence="2" id="KW-0326">Glycosidase</keyword>
<feature type="domain" description="Beta-hexosaminidase bacterial type N-terminal" evidence="4">
    <location>
        <begin position="35"/>
        <end position="77"/>
    </location>
</feature>
<name>A0ABM8GEL7_9MICO</name>
<dbReference type="InterPro" id="IPR015882">
    <property type="entry name" value="HEX_bac_N"/>
</dbReference>
<reference evidence="6" key="1">
    <citation type="journal article" date="2019" name="Int. J. Syst. Evol. Microbiol.">
        <title>The Global Catalogue of Microorganisms (GCM) 10K type strain sequencing project: providing services to taxonomists for standard genome sequencing and annotation.</title>
        <authorList>
            <consortium name="The Broad Institute Genomics Platform"/>
            <consortium name="The Broad Institute Genome Sequencing Center for Infectious Disease"/>
            <person name="Wu L."/>
            <person name="Ma J."/>
        </authorList>
    </citation>
    <scope>NUCLEOTIDE SEQUENCE [LARGE SCALE GENOMIC DNA]</scope>
    <source>
        <strain evidence="6">NBRC 108725</strain>
    </source>
</reference>
<evidence type="ECO:0000256" key="2">
    <source>
        <dbReference type="ARBA" id="ARBA00023295"/>
    </source>
</evidence>
<protein>
    <recommendedName>
        <fullName evidence="4">Beta-hexosaminidase bacterial type N-terminal domain-containing protein</fullName>
    </recommendedName>
</protein>
<dbReference type="Proteomes" id="UP001321498">
    <property type="component" value="Chromosome"/>
</dbReference>
<evidence type="ECO:0000313" key="5">
    <source>
        <dbReference type="EMBL" id="BDZ46778.1"/>
    </source>
</evidence>
<dbReference type="Gene3D" id="3.30.379.10">
    <property type="entry name" value="Chitobiase/beta-hexosaminidase domain 2-like"/>
    <property type="match status" value="1"/>
</dbReference>
<evidence type="ECO:0000256" key="3">
    <source>
        <dbReference type="SAM" id="MobiDB-lite"/>
    </source>
</evidence>
<evidence type="ECO:0000256" key="1">
    <source>
        <dbReference type="ARBA" id="ARBA00022801"/>
    </source>
</evidence>
<gene>
    <name evidence="5" type="ORF">GCM10025866_26870</name>
</gene>